<dbReference type="Proteomes" id="UP000499080">
    <property type="component" value="Unassembled WGS sequence"/>
</dbReference>
<keyword evidence="2" id="KW-1185">Reference proteome</keyword>
<sequence length="112" mass="12726">MRVLQRVFFRSLDSLIRSLSDVCKLSKRASKLFKSSFGEEGVSPSRPKRMSQGNLGVRSESFSAEVHPVTDLLCSVLGPFRVLQAWDSLHHFRLLREVGQNKIAHGFYVKFS</sequence>
<dbReference type="EMBL" id="BGPR01000068">
    <property type="protein sequence ID" value="GBL89980.1"/>
    <property type="molecule type" value="Genomic_DNA"/>
</dbReference>
<name>A0A4Y2BCQ2_ARAVE</name>
<comment type="caution">
    <text evidence="1">The sequence shown here is derived from an EMBL/GenBank/DDBJ whole genome shotgun (WGS) entry which is preliminary data.</text>
</comment>
<gene>
    <name evidence="1" type="ORF">AVEN_178388_1</name>
</gene>
<evidence type="ECO:0000313" key="1">
    <source>
        <dbReference type="EMBL" id="GBL89980.1"/>
    </source>
</evidence>
<reference evidence="1 2" key="1">
    <citation type="journal article" date="2019" name="Sci. Rep.">
        <title>Orb-weaving spider Araneus ventricosus genome elucidates the spidroin gene catalogue.</title>
        <authorList>
            <person name="Kono N."/>
            <person name="Nakamura H."/>
            <person name="Ohtoshi R."/>
            <person name="Moran D.A.P."/>
            <person name="Shinohara A."/>
            <person name="Yoshida Y."/>
            <person name="Fujiwara M."/>
            <person name="Mori M."/>
            <person name="Tomita M."/>
            <person name="Arakawa K."/>
        </authorList>
    </citation>
    <scope>NUCLEOTIDE SEQUENCE [LARGE SCALE GENOMIC DNA]</scope>
</reference>
<organism evidence="1 2">
    <name type="scientific">Araneus ventricosus</name>
    <name type="common">Orbweaver spider</name>
    <name type="synonym">Epeira ventricosa</name>
    <dbReference type="NCBI Taxonomy" id="182803"/>
    <lineage>
        <taxon>Eukaryota</taxon>
        <taxon>Metazoa</taxon>
        <taxon>Ecdysozoa</taxon>
        <taxon>Arthropoda</taxon>
        <taxon>Chelicerata</taxon>
        <taxon>Arachnida</taxon>
        <taxon>Araneae</taxon>
        <taxon>Araneomorphae</taxon>
        <taxon>Entelegynae</taxon>
        <taxon>Araneoidea</taxon>
        <taxon>Araneidae</taxon>
        <taxon>Araneus</taxon>
    </lineage>
</organism>
<accession>A0A4Y2BCQ2</accession>
<dbReference type="AlphaFoldDB" id="A0A4Y2BCQ2"/>
<protein>
    <submittedName>
        <fullName evidence="1">Uncharacterized protein</fullName>
    </submittedName>
</protein>
<evidence type="ECO:0000313" key="2">
    <source>
        <dbReference type="Proteomes" id="UP000499080"/>
    </source>
</evidence>
<proteinExistence type="predicted"/>